<feature type="compositionally biased region" description="Basic and acidic residues" evidence="2">
    <location>
        <begin position="11"/>
        <end position="25"/>
    </location>
</feature>
<dbReference type="PROSITE" id="PS50089">
    <property type="entry name" value="ZF_RING_2"/>
    <property type="match status" value="1"/>
</dbReference>
<evidence type="ECO:0000256" key="1">
    <source>
        <dbReference type="PROSITE-ProRule" id="PRU00175"/>
    </source>
</evidence>
<dbReference type="PANTHER" id="PTHR46225">
    <property type="entry name" value="C3H4 TYPE ZINC FINGER PROTEIN"/>
    <property type="match status" value="1"/>
</dbReference>
<feature type="domain" description="RING-type" evidence="4">
    <location>
        <begin position="298"/>
        <end position="339"/>
    </location>
</feature>
<reference evidence="5 6" key="1">
    <citation type="submission" date="2011-02" db="EMBL/GenBank/DDBJ databases">
        <title>The Genome Sequence of Sphaeroforma arctica JP610.</title>
        <authorList>
            <consortium name="The Broad Institute Genome Sequencing Platform"/>
            <person name="Russ C."/>
            <person name="Cuomo C."/>
            <person name="Young S.K."/>
            <person name="Zeng Q."/>
            <person name="Gargeya S."/>
            <person name="Alvarado L."/>
            <person name="Berlin A."/>
            <person name="Chapman S.B."/>
            <person name="Chen Z."/>
            <person name="Freedman E."/>
            <person name="Gellesch M."/>
            <person name="Goldberg J."/>
            <person name="Griggs A."/>
            <person name="Gujja S."/>
            <person name="Heilman E."/>
            <person name="Heiman D."/>
            <person name="Howarth C."/>
            <person name="Mehta T."/>
            <person name="Neiman D."/>
            <person name="Pearson M."/>
            <person name="Roberts A."/>
            <person name="Saif S."/>
            <person name="Shea T."/>
            <person name="Shenoy N."/>
            <person name="Sisk P."/>
            <person name="Stolte C."/>
            <person name="Sykes S."/>
            <person name="White J."/>
            <person name="Yandava C."/>
            <person name="Burger G."/>
            <person name="Gray M.W."/>
            <person name="Holland P.W.H."/>
            <person name="King N."/>
            <person name="Lang F.B.F."/>
            <person name="Roger A.J."/>
            <person name="Ruiz-Trillo I."/>
            <person name="Haas B."/>
            <person name="Nusbaum C."/>
            <person name="Birren B."/>
        </authorList>
    </citation>
    <scope>NUCLEOTIDE SEQUENCE [LARGE SCALE GENOMIC DNA]</scope>
    <source>
        <strain evidence="5 6">JP610</strain>
    </source>
</reference>
<evidence type="ECO:0000256" key="2">
    <source>
        <dbReference type="SAM" id="MobiDB-lite"/>
    </source>
</evidence>
<keyword evidence="3" id="KW-0812">Transmembrane</keyword>
<dbReference type="EMBL" id="KQ241877">
    <property type="protein sequence ID" value="KNC82950.1"/>
    <property type="molecule type" value="Genomic_DNA"/>
</dbReference>
<accession>A0A0L0G1I5</accession>
<keyword evidence="6" id="KW-1185">Reference proteome</keyword>
<sequence length="353" mass="39044">MASSSASSPQKGKDCSPDRPAHLDNDDIDDDITACVLNIDNNASLDDSVAQAASVSDTQPQTVSDDHDNDTTNSIGTATGPAAPSTQPLTRASSFVSLGTMVTTGVGAETPATQVRSNAVEHARRSYFVKFLLYLEILMWAAQIVAVIVVLALHWDRNDCDTPLQVWCLVVGIRNAFAIVFKIAKYKRPDNIQIRRFHAVLEVTLLVWFIVGNYWLFDSPGCEGSAVYILALCLVIFSYIYLLIPFMLCLSLVFCLPFVLLAIRLMKNNNGVSDGVIKRKTVRTKFKYGMYDKADASCCICLNDYVDGVRLSTLPCDHHFHRKCVDAWLRINQSCPLCKRLLIEVEPNTEVGP</sequence>
<dbReference type="SMART" id="SM00184">
    <property type="entry name" value="RING"/>
    <property type="match status" value="1"/>
</dbReference>
<feature type="transmembrane region" description="Helical" evidence="3">
    <location>
        <begin position="164"/>
        <end position="184"/>
    </location>
</feature>
<proteinExistence type="predicted"/>
<feature type="transmembrane region" description="Helical" evidence="3">
    <location>
        <begin position="131"/>
        <end position="152"/>
    </location>
</feature>
<dbReference type="AlphaFoldDB" id="A0A0L0G1I5"/>
<gene>
    <name evidence="5" type="ORF">SARC_04772</name>
</gene>
<evidence type="ECO:0000313" key="5">
    <source>
        <dbReference type="EMBL" id="KNC82950.1"/>
    </source>
</evidence>
<dbReference type="STRING" id="667725.A0A0L0G1I5"/>
<keyword evidence="3" id="KW-1133">Transmembrane helix</keyword>
<feature type="compositionally biased region" description="Polar residues" evidence="2">
    <location>
        <begin position="48"/>
        <end position="63"/>
    </location>
</feature>
<dbReference type="Proteomes" id="UP000054560">
    <property type="component" value="Unassembled WGS sequence"/>
</dbReference>
<dbReference type="OrthoDB" id="8062037at2759"/>
<organism evidence="5 6">
    <name type="scientific">Sphaeroforma arctica JP610</name>
    <dbReference type="NCBI Taxonomy" id="667725"/>
    <lineage>
        <taxon>Eukaryota</taxon>
        <taxon>Ichthyosporea</taxon>
        <taxon>Ichthyophonida</taxon>
        <taxon>Sphaeroforma</taxon>
    </lineage>
</organism>
<feature type="region of interest" description="Disordered" evidence="2">
    <location>
        <begin position="48"/>
        <end position="88"/>
    </location>
</feature>
<dbReference type="GO" id="GO:0008270">
    <property type="term" value="F:zinc ion binding"/>
    <property type="evidence" value="ECO:0007669"/>
    <property type="project" value="UniProtKB-KW"/>
</dbReference>
<dbReference type="PANTHER" id="PTHR46225:SF19">
    <property type="entry name" value="RING-TYPE DOMAIN-CONTAINING PROTEIN"/>
    <property type="match status" value="1"/>
</dbReference>
<dbReference type="Gene3D" id="3.30.40.10">
    <property type="entry name" value="Zinc/RING finger domain, C3HC4 (zinc finger)"/>
    <property type="match status" value="1"/>
</dbReference>
<evidence type="ECO:0000259" key="4">
    <source>
        <dbReference type="PROSITE" id="PS50089"/>
    </source>
</evidence>
<feature type="compositionally biased region" description="Polar residues" evidence="2">
    <location>
        <begin position="1"/>
        <end position="10"/>
    </location>
</feature>
<evidence type="ECO:0000256" key="3">
    <source>
        <dbReference type="SAM" id="Phobius"/>
    </source>
</evidence>
<dbReference type="SUPFAM" id="SSF57850">
    <property type="entry name" value="RING/U-box"/>
    <property type="match status" value="1"/>
</dbReference>
<dbReference type="InterPro" id="IPR001841">
    <property type="entry name" value="Znf_RING"/>
</dbReference>
<dbReference type="Pfam" id="PF13639">
    <property type="entry name" value="zf-RING_2"/>
    <property type="match status" value="1"/>
</dbReference>
<dbReference type="eggNOG" id="KOG0800">
    <property type="taxonomic scope" value="Eukaryota"/>
</dbReference>
<keyword evidence="1" id="KW-0479">Metal-binding</keyword>
<feature type="region of interest" description="Disordered" evidence="2">
    <location>
        <begin position="1"/>
        <end position="28"/>
    </location>
</feature>
<dbReference type="GeneID" id="25905276"/>
<evidence type="ECO:0000313" key="6">
    <source>
        <dbReference type="Proteomes" id="UP000054560"/>
    </source>
</evidence>
<name>A0A0L0G1I5_9EUKA</name>
<keyword evidence="1" id="KW-0863">Zinc-finger</keyword>
<keyword evidence="1" id="KW-0862">Zinc</keyword>
<feature type="transmembrane region" description="Helical" evidence="3">
    <location>
        <begin position="228"/>
        <end position="261"/>
    </location>
</feature>
<feature type="transmembrane region" description="Helical" evidence="3">
    <location>
        <begin position="196"/>
        <end position="216"/>
    </location>
</feature>
<dbReference type="InterPro" id="IPR013083">
    <property type="entry name" value="Znf_RING/FYVE/PHD"/>
</dbReference>
<keyword evidence="3" id="KW-0472">Membrane</keyword>
<protein>
    <recommendedName>
        <fullName evidence="4">RING-type domain-containing protein</fullName>
    </recommendedName>
</protein>
<dbReference type="RefSeq" id="XP_014156852.1">
    <property type="nucleotide sequence ID" value="XM_014301377.1"/>
</dbReference>